<dbReference type="InterPro" id="IPR043504">
    <property type="entry name" value="Peptidase_S1_PA_chymotrypsin"/>
</dbReference>
<evidence type="ECO:0000313" key="4">
    <source>
        <dbReference type="Proteomes" id="UP000694546"/>
    </source>
</evidence>
<dbReference type="InterPro" id="IPR018114">
    <property type="entry name" value="TRYPSIN_HIS"/>
</dbReference>
<sequence>EKVKAHSLPYMALLYGKSVENPVCGGTLLSSTWVLSAAHCIHLIWVETLRMPLPANFCSSKSCPLSALLTSLKSYVTGNVTVIKRETCNLTKYNNTRYTITSDLLCAGTVDENQEVRDTSGNPLICNGVQVGITSFSMGCANSAKPGVYTFLSKQYIDWINKIMQKQEFYERRGTCN</sequence>
<accession>A0A8C5A0B3</accession>
<proteinExistence type="predicted"/>
<dbReference type="AlphaFoldDB" id="A0A8C5A0B3"/>
<dbReference type="PROSITE" id="PS50240">
    <property type="entry name" value="TRYPSIN_DOM"/>
    <property type="match status" value="1"/>
</dbReference>
<dbReference type="InterPro" id="IPR050430">
    <property type="entry name" value="Peptidase_S1"/>
</dbReference>
<name>A0A8C5A0B3_GADMO</name>
<keyword evidence="1" id="KW-1015">Disulfide bond</keyword>
<dbReference type="OMA" id="NECHGMI"/>
<dbReference type="GO" id="GO:0004252">
    <property type="term" value="F:serine-type endopeptidase activity"/>
    <property type="evidence" value="ECO:0007669"/>
    <property type="project" value="InterPro"/>
</dbReference>
<dbReference type="SMART" id="SM00020">
    <property type="entry name" value="Tryp_SPc"/>
    <property type="match status" value="1"/>
</dbReference>
<dbReference type="Pfam" id="PF00089">
    <property type="entry name" value="Trypsin"/>
    <property type="match status" value="2"/>
</dbReference>
<dbReference type="PANTHER" id="PTHR24276:SF98">
    <property type="entry name" value="FI18310P1-RELATED"/>
    <property type="match status" value="1"/>
</dbReference>
<dbReference type="SUPFAM" id="SSF50494">
    <property type="entry name" value="Trypsin-like serine proteases"/>
    <property type="match status" value="1"/>
</dbReference>
<dbReference type="InterPro" id="IPR001254">
    <property type="entry name" value="Trypsin_dom"/>
</dbReference>
<feature type="domain" description="Peptidase S1" evidence="2">
    <location>
        <begin position="1"/>
        <end position="165"/>
    </location>
</feature>
<reference evidence="3" key="1">
    <citation type="submission" date="2025-08" db="UniProtKB">
        <authorList>
            <consortium name="Ensembl"/>
        </authorList>
    </citation>
    <scope>IDENTIFICATION</scope>
</reference>
<dbReference type="PANTHER" id="PTHR24276">
    <property type="entry name" value="POLYSERASE-RELATED"/>
    <property type="match status" value="1"/>
</dbReference>
<reference evidence="3" key="2">
    <citation type="submission" date="2025-09" db="UniProtKB">
        <authorList>
            <consortium name="Ensembl"/>
        </authorList>
    </citation>
    <scope>IDENTIFICATION</scope>
</reference>
<keyword evidence="4" id="KW-1185">Reference proteome</keyword>
<dbReference type="InterPro" id="IPR009003">
    <property type="entry name" value="Peptidase_S1_PA"/>
</dbReference>
<evidence type="ECO:0000313" key="3">
    <source>
        <dbReference type="Ensembl" id="ENSGMOP00000024712.1"/>
    </source>
</evidence>
<protein>
    <recommendedName>
        <fullName evidence="2">Peptidase S1 domain-containing protein</fullName>
    </recommendedName>
</protein>
<dbReference type="GO" id="GO:0006508">
    <property type="term" value="P:proteolysis"/>
    <property type="evidence" value="ECO:0007669"/>
    <property type="project" value="InterPro"/>
</dbReference>
<organism evidence="3 4">
    <name type="scientific">Gadus morhua</name>
    <name type="common">Atlantic cod</name>
    <dbReference type="NCBI Taxonomy" id="8049"/>
    <lineage>
        <taxon>Eukaryota</taxon>
        <taxon>Metazoa</taxon>
        <taxon>Chordata</taxon>
        <taxon>Craniata</taxon>
        <taxon>Vertebrata</taxon>
        <taxon>Euteleostomi</taxon>
        <taxon>Actinopterygii</taxon>
        <taxon>Neopterygii</taxon>
        <taxon>Teleostei</taxon>
        <taxon>Neoteleostei</taxon>
        <taxon>Acanthomorphata</taxon>
        <taxon>Zeiogadaria</taxon>
        <taxon>Gadariae</taxon>
        <taxon>Gadiformes</taxon>
        <taxon>Gadoidei</taxon>
        <taxon>Gadidae</taxon>
        <taxon>Gadus</taxon>
    </lineage>
</organism>
<evidence type="ECO:0000259" key="2">
    <source>
        <dbReference type="PROSITE" id="PS50240"/>
    </source>
</evidence>
<dbReference type="PROSITE" id="PS00134">
    <property type="entry name" value="TRYPSIN_HIS"/>
    <property type="match status" value="1"/>
</dbReference>
<dbReference type="Gene3D" id="2.40.10.10">
    <property type="entry name" value="Trypsin-like serine proteases"/>
    <property type="match status" value="2"/>
</dbReference>
<evidence type="ECO:0000256" key="1">
    <source>
        <dbReference type="ARBA" id="ARBA00023157"/>
    </source>
</evidence>
<dbReference type="Ensembl" id="ENSGMOT00000046910.1">
    <property type="protein sequence ID" value="ENSGMOP00000024712.1"/>
    <property type="gene ID" value="ENSGMOG00000025132.1"/>
</dbReference>
<dbReference type="Proteomes" id="UP000694546">
    <property type="component" value="Chromosome 11"/>
</dbReference>